<evidence type="ECO:0000313" key="5">
    <source>
        <dbReference type="Proteomes" id="UP000694918"/>
    </source>
</evidence>
<keyword evidence="5" id="KW-1185">Reference proteome</keyword>
<dbReference type="NCBIfam" id="TIGR00030">
    <property type="entry name" value="S21p"/>
    <property type="match status" value="1"/>
</dbReference>
<name>A0AAJ6V258_POPEU</name>
<sequence>MVTLNLGHPVISPSLKRQSLSPPEPNSLSFMTSAMAIATAASSLLHSKPPPPPPTLLSHSPQSAQQLHLPKTTSSKRTPLVLTTSHSTLEKTIPTTSRSTNCPDLSFLSSLTTSAIDNLAVVSPSLAYANTLCFKSGFNVQINVKENEPEESILFRFKKAVIRARVLQECRRRRFFESTQDKKKRKTRDAARRNSQRCPRPRKPVKQEAPKKKKDDDDNWELPEGEIPYR</sequence>
<organism evidence="5 6">
    <name type="scientific">Populus euphratica</name>
    <name type="common">Euphrates poplar</name>
    <dbReference type="NCBI Taxonomy" id="75702"/>
    <lineage>
        <taxon>Eukaryota</taxon>
        <taxon>Viridiplantae</taxon>
        <taxon>Streptophyta</taxon>
        <taxon>Embryophyta</taxon>
        <taxon>Tracheophyta</taxon>
        <taxon>Spermatophyta</taxon>
        <taxon>Magnoliopsida</taxon>
        <taxon>eudicotyledons</taxon>
        <taxon>Gunneridae</taxon>
        <taxon>Pentapetalae</taxon>
        <taxon>rosids</taxon>
        <taxon>fabids</taxon>
        <taxon>Malpighiales</taxon>
        <taxon>Salicaceae</taxon>
        <taxon>Saliceae</taxon>
        <taxon>Populus</taxon>
    </lineage>
</organism>
<proteinExistence type="inferred from homology"/>
<dbReference type="KEGG" id="peu:105136689"/>
<feature type="region of interest" description="Disordered" evidence="4">
    <location>
        <begin position="177"/>
        <end position="230"/>
    </location>
</feature>
<accession>A0AAJ6V258</accession>
<evidence type="ECO:0000256" key="1">
    <source>
        <dbReference type="ARBA" id="ARBA00006640"/>
    </source>
</evidence>
<feature type="region of interest" description="Disordered" evidence="4">
    <location>
        <begin position="1"/>
        <end position="27"/>
    </location>
</feature>
<protein>
    <submittedName>
        <fullName evidence="6">Uncharacterized protein LOC105136689</fullName>
    </submittedName>
</protein>
<evidence type="ECO:0000313" key="6">
    <source>
        <dbReference type="RefSeq" id="XP_011040428.1"/>
    </source>
</evidence>
<dbReference type="GO" id="GO:0006412">
    <property type="term" value="P:translation"/>
    <property type="evidence" value="ECO:0007669"/>
    <property type="project" value="InterPro"/>
</dbReference>
<dbReference type="RefSeq" id="XP_011040428.1">
    <property type="nucleotide sequence ID" value="XM_011042126.1"/>
</dbReference>
<dbReference type="PRINTS" id="PR00976">
    <property type="entry name" value="RIBOSOMALS21"/>
</dbReference>
<dbReference type="InterPro" id="IPR001911">
    <property type="entry name" value="Ribosomal_bS21"/>
</dbReference>
<comment type="similarity">
    <text evidence="1">Belongs to the bacterial ribosomal protein bS21 family.</text>
</comment>
<dbReference type="AlphaFoldDB" id="A0AAJ6V258"/>
<dbReference type="PANTHER" id="PTHR21109:SF12">
    <property type="entry name" value="RIBOSOMAL PROTEIN S21-RELATED"/>
    <property type="match status" value="1"/>
</dbReference>
<dbReference type="InterPro" id="IPR038380">
    <property type="entry name" value="Ribosomal_bS21_sf"/>
</dbReference>
<dbReference type="GO" id="GO:0005840">
    <property type="term" value="C:ribosome"/>
    <property type="evidence" value="ECO:0007669"/>
    <property type="project" value="UniProtKB-KW"/>
</dbReference>
<dbReference type="Gene3D" id="1.20.5.1150">
    <property type="entry name" value="Ribosomal protein S8"/>
    <property type="match status" value="1"/>
</dbReference>
<dbReference type="GeneID" id="105136689"/>
<reference evidence="6" key="1">
    <citation type="submission" date="2025-08" db="UniProtKB">
        <authorList>
            <consortium name="RefSeq"/>
        </authorList>
    </citation>
    <scope>IDENTIFICATION</scope>
</reference>
<dbReference type="Proteomes" id="UP000694918">
    <property type="component" value="Unplaced"/>
</dbReference>
<dbReference type="GO" id="GO:1990904">
    <property type="term" value="C:ribonucleoprotein complex"/>
    <property type="evidence" value="ECO:0007669"/>
    <property type="project" value="UniProtKB-KW"/>
</dbReference>
<keyword evidence="2" id="KW-0689">Ribosomal protein</keyword>
<evidence type="ECO:0000256" key="4">
    <source>
        <dbReference type="SAM" id="MobiDB-lite"/>
    </source>
</evidence>
<evidence type="ECO:0000256" key="3">
    <source>
        <dbReference type="ARBA" id="ARBA00023274"/>
    </source>
</evidence>
<dbReference type="HAMAP" id="MF_00358">
    <property type="entry name" value="Ribosomal_bS21"/>
    <property type="match status" value="1"/>
</dbReference>
<dbReference type="PANTHER" id="PTHR21109">
    <property type="entry name" value="MITOCHONDRIAL 28S RIBOSOMAL PROTEIN S21"/>
    <property type="match status" value="1"/>
</dbReference>
<feature type="compositionally biased region" description="Basic and acidic residues" evidence="4">
    <location>
        <begin position="205"/>
        <end position="216"/>
    </location>
</feature>
<dbReference type="GO" id="GO:0003735">
    <property type="term" value="F:structural constituent of ribosome"/>
    <property type="evidence" value="ECO:0007669"/>
    <property type="project" value="InterPro"/>
</dbReference>
<gene>
    <name evidence="6" type="primary">LOC105136689</name>
</gene>
<evidence type="ECO:0000256" key="2">
    <source>
        <dbReference type="ARBA" id="ARBA00022980"/>
    </source>
</evidence>
<dbReference type="Pfam" id="PF01165">
    <property type="entry name" value="Ribosomal_S21"/>
    <property type="match status" value="1"/>
</dbReference>
<keyword evidence="3" id="KW-0687">Ribonucleoprotein</keyword>
<feature type="region of interest" description="Disordered" evidence="4">
    <location>
        <begin position="44"/>
        <end position="79"/>
    </location>
</feature>